<feature type="compositionally biased region" description="Polar residues" evidence="2">
    <location>
        <begin position="318"/>
        <end position="335"/>
    </location>
</feature>
<dbReference type="Proteomes" id="UP001153954">
    <property type="component" value="Unassembled WGS sequence"/>
</dbReference>
<dbReference type="AlphaFoldDB" id="A0AAU9TYV9"/>
<protein>
    <recommendedName>
        <fullName evidence="5">Disks large-associated protein 5</fullName>
    </recommendedName>
</protein>
<dbReference type="InterPro" id="IPR005026">
    <property type="entry name" value="SAPAP"/>
</dbReference>
<feature type="compositionally biased region" description="Low complexity" evidence="2">
    <location>
        <begin position="281"/>
        <end position="295"/>
    </location>
</feature>
<feature type="compositionally biased region" description="Basic and acidic residues" evidence="2">
    <location>
        <begin position="366"/>
        <end position="377"/>
    </location>
</feature>
<comment type="similarity">
    <text evidence="1">Belongs to the SAPAP family.</text>
</comment>
<dbReference type="EMBL" id="CAKOGL010000010">
    <property type="protein sequence ID" value="CAH2090720.1"/>
    <property type="molecule type" value="Genomic_DNA"/>
</dbReference>
<feature type="region of interest" description="Disordered" evidence="2">
    <location>
        <begin position="580"/>
        <end position="600"/>
    </location>
</feature>
<feature type="region of interest" description="Disordered" evidence="2">
    <location>
        <begin position="708"/>
        <end position="824"/>
    </location>
</feature>
<feature type="compositionally biased region" description="Basic and acidic residues" evidence="2">
    <location>
        <begin position="337"/>
        <end position="353"/>
    </location>
</feature>
<dbReference type="Pfam" id="PF03359">
    <property type="entry name" value="GKAP"/>
    <property type="match status" value="1"/>
</dbReference>
<feature type="compositionally biased region" description="Basic and acidic residues" evidence="2">
    <location>
        <begin position="80"/>
        <end position="96"/>
    </location>
</feature>
<sequence>MEKSFDFGALLQNHEKKHKSKPTQFVSVAGGVKKRLENSIKNRKSTRLSVFDKIRNLPKAESPAPVNKVQSKVEHRRIQLEKWKEEKERKRKEASLQKKKPFVAGVPHNPLKFVPPPPPPKALPSTSGRVTRSQSAKNFTSNITKQKSTKTDSKQSKNQSQSFAPINATFKPPIFKNMIKLPTLSHPKQADKRNAEQVLPSKEVKSKLKSKNVPKHEPRTLRSRPQLTEKSNNKSKKALSPIKSLSSNSSSSMESTTDEKPTVKSKASRKPTNTSKKAFSPKKTFSSNSSSSMESSTDEKSTVQIKTSRKSNNKSTKAFSPTKSHSSNSSLCMESSTDEKSTVESKTSRKSIENDLIIFTPKNKVPKSESNSEEKLRSPKSMDLPMTPEQIIEEAKKISPCVTLSRGKDNARKEMKRKLDEGLFEEDLCEIDSVEHFRKQLHSEIKRMTEMCETWDKISEQVQLPEAVQEAVLGAVGQARLLMSQKLQQFASLLARCECPDPSQALVTPGDLHGFWDMVFMQIENVDMRFKKLEEMRARGWVDEERPAEVKKKVTKPVVNRSKPAVSSRLKDIIAAARKAKKEQQIENPNPPENPPAESKTFEAGFFSVHSPVKSIQSTPVGKPSLLKAVLSNEAKKSATKNSASFAMLRASLIGKNIENNDTSSVQDLVPLTPINLDATPARSILKSTKKSGKKSIKVVLFDESDSDITESNKLNDSNISGVEKIESDHNISNEKVPEGKENKTKESSRRRSKLIRQDATEDRSPVMTRSRRKSIQTPNIEDGKEKSGRKKALQELEMNVEDVKGSSRRSSRRKSSNIHDVLA</sequence>
<evidence type="ECO:0000256" key="1">
    <source>
        <dbReference type="ARBA" id="ARBA00008839"/>
    </source>
</evidence>
<dbReference type="PANTHER" id="PTHR12353:SF1">
    <property type="entry name" value="DISKS LARGE-ASSOCIATED PROTEIN 5"/>
    <property type="match status" value="1"/>
</dbReference>
<feature type="region of interest" description="Disordered" evidence="2">
    <location>
        <begin position="1"/>
        <end position="23"/>
    </location>
</feature>
<dbReference type="PANTHER" id="PTHR12353">
    <property type="entry name" value="DISKS LARGE-ASSOCIATED PROTEIN DAP SAP90/PSD-95-ASSOCIATED PROTEIN"/>
    <property type="match status" value="1"/>
</dbReference>
<evidence type="ECO:0000256" key="2">
    <source>
        <dbReference type="SAM" id="MobiDB-lite"/>
    </source>
</evidence>
<accession>A0AAU9TYV9</accession>
<dbReference type="GO" id="GO:0023052">
    <property type="term" value="P:signaling"/>
    <property type="evidence" value="ECO:0007669"/>
    <property type="project" value="InterPro"/>
</dbReference>
<comment type="caution">
    <text evidence="3">The sequence shown here is derived from an EMBL/GenBank/DDBJ whole genome shotgun (WGS) entry which is preliminary data.</text>
</comment>
<feature type="compositionally biased region" description="Pro residues" evidence="2">
    <location>
        <begin position="113"/>
        <end position="122"/>
    </location>
</feature>
<name>A0AAU9TYV9_EUPED</name>
<organism evidence="3 4">
    <name type="scientific">Euphydryas editha</name>
    <name type="common">Edith's checkerspot</name>
    <dbReference type="NCBI Taxonomy" id="104508"/>
    <lineage>
        <taxon>Eukaryota</taxon>
        <taxon>Metazoa</taxon>
        <taxon>Ecdysozoa</taxon>
        <taxon>Arthropoda</taxon>
        <taxon>Hexapoda</taxon>
        <taxon>Insecta</taxon>
        <taxon>Pterygota</taxon>
        <taxon>Neoptera</taxon>
        <taxon>Endopterygota</taxon>
        <taxon>Lepidoptera</taxon>
        <taxon>Glossata</taxon>
        <taxon>Ditrysia</taxon>
        <taxon>Papilionoidea</taxon>
        <taxon>Nymphalidae</taxon>
        <taxon>Nymphalinae</taxon>
        <taxon>Euphydryas</taxon>
    </lineage>
</organism>
<evidence type="ECO:0008006" key="5">
    <source>
        <dbReference type="Google" id="ProtNLM"/>
    </source>
</evidence>
<gene>
    <name evidence="3" type="ORF">EEDITHA_LOCUS6649</name>
</gene>
<evidence type="ECO:0000313" key="4">
    <source>
        <dbReference type="Proteomes" id="UP001153954"/>
    </source>
</evidence>
<feature type="compositionally biased region" description="Low complexity" evidence="2">
    <location>
        <begin position="240"/>
        <end position="255"/>
    </location>
</feature>
<evidence type="ECO:0000313" key="3">
    <source>
        <dbReference type="EMBL" id="CAH2090720.1"/>
    </source>
</evidence>
<keyword evidence="4" id="KW-1185">Reference proteome</keyword>
<feature type="compositionally biased region" description="Polar residues" evidence="2">
    <location>
        <begin position="710"/>
        <end position="721"/>
    </location>
</feature>
<feature type="compositionally biased region" description="Basic and acidic residues" evidence="2">
    <location>
        <begin position="724"/>
        <end position="765"/>
    </location>
</feature>
<feature type="region of interest" description="Disordered" evidence="2">
    <location>
        <begin position="80"/>
        <end position="383"/>
    </location>
</feature>
<proteinExistence type="inferred from homology"/>
<reference evidence="3" key="1">
    <citation type="submission" date="2022-03" db="EMBL/GenBank/DDBJ databases">
        <authorList>
            <person name="Tunstrom K."/>
        </authorList>
    </citation>
    <scope>NUCLEOTIDE SEQUENCE</scope>
</reference>
<feature type="compositionally biased region" description="Basic residues" evidence="2">
    <location>
        <begin position="807"/>
        <end position="817"/>
    </location>
</feature>
<feature type="compositionally biased region" description="Polar residues" evidence="2">
    <location>
        <begin position="125"/>
        <end position="143"/>
    </location>
</feature>